<dbReference type="InterPro" id="IPR004161">
    <property type="entry name" value="EFTu-like_2"/>
</dbReference>
<keyword evidence="5" id="KW-0648">Protein biosynthesis</keyword>
<dbReference type="AlphaFoldDB" id="K0AYV5"/>
<dbReference type="InterPro" id="IPR009000">
    <property type="entry name" value="Transl_B-barrel_sf"/>
</dbReference>
<evidence type="ECO:0000256" key="7">
    <source>
        <dbReference type="ARBA" id="ARBA00025526"/>
    </source>
</evidence>
<dbReference type="InterPro" id="IPR005225">
    <property type="entry name" value="Small_GTP-bd"/>
</dbReference>
<proteinExistence type="predicted"/>
<dbReference type="InterPro" id="IPR015191">
    <property type="entry name" value="SelB_WHD4"/>
</dbReference>
<evidence type="ECO:0000256" key="6">
    <source>
        <dbReference type="ARBA" id="ARBA00023134"/>
    </source>
</evidence>
<evidence type="ECO:0000313" key="11">
    <source>
        <dbReference type="Proteomes" id="UP000006094"/>
    </source>
</evidence>
<dbReference type="InterPro" id="IPR050055">
    <property type="entry name" value="EF-Tu_GTPase"/>
</dbReference>
<evidence type="ECO:0000256" key="1">
    <source>
        <dbReference type="ARBA" id="ARBA00004496"/>
    </source>
</evidence>
<keyword evidence="6" id="KW-0342">GTP-binding</keyword>
<dbReference type="Gene3D" id="1.10.10.10">
    <property type="entry name" value="Winged helix-like DNA-binding domain superfamily/Winged helix DNA-binding domain"/>
    <property type="match status" value="1"/>
</dbReference>
<dbReference type="GO" id="GO:0005525">
    <property type="term" value="F:GTP binding"/>
    <property type="evidence" value="ECO:0007669"/>
    <property type="project" value="UniProtKB-KW"/>
</dbReference>
<dbReference type="GO" id="GO:0001514">
    <property type="term" value="P:selenocysteine incorporation"/>
    <property type="evidence" value="ECO:0007669"/>
    <property type="project" value="InterPro"/>
</dbReference>
<dbReference type="SUPFAM" id="SSF50465">
    <property type="entry name" value="EF-Tu/eEF-1alpha/eIF2-gamma C-terminal domain"/>
    <property type="match status" value="1"/>
</dbReference>
<dbReference type="Pfam" id="PF25461">
    <property type="entry name" value="Beta-barrel_SelB"/>
    <property type="match status" value="1"/>
</dbReference>
<dbReference type="GO" id="GO:0003746">
    <property type="term" value="F:translation elongation factor activity"/>
    <property type="evidence" value="ECO:0007669"/>
    <property type="project" value="UniProtKB-KW"/>
</dbReference>
<dbReference type="NCBIfam" id="TIGR00475">
    <property type="entry name" value="selB"/>
    <property type="match status" value="1"/>
</dbReference>
<dbReference type="InterPro" id="IPR036388">
    <property type="entry name" value="WH-like_DNA-bd_sf"/>
</dbReference>
<dbReference type="SUPFAM" id="SSF50447">
    <property type="entry name" value="Translation proteins"/>
    <property type="match status" value="1"/>
</dbReference>
<comment type="subcellular location">
    <subcellularLocation>
        <location evidence="1">Cytoplasm</location>
    </subcellularLocation>
</comment>
<dbReference type="CDD" id="cd04171">
    <property type="entry name" value="SelB"/>
    <property type="match status" value="1"/>
</dbReference>
<dbReference type="GO" id="GO:0003924">
    <property type="term" value="F:GTPase activity"/>
    <property type="evidence" value="ECO:0007669"/>
    <property type="project" value="InterPro"/>
</dbReference>
<dbReference type="NCBIfam" id="TIGR00231">
    <property type="entry name" value="small_GTP"/>
    <property type="match status" value="1"/>
</dbReference>
<evidence type="ECO:0000256" key="3">
    <source>
        <dbReference type="ARBA" id="ARBA00022490"/>
    </source>
</evidence>
<dbReference type="PANTHER" id="PTHR43721">
    <property type="entry name" value="ELONGATION FACTOR TU-RELATED"/>
    <property type="match status" value="1"/>
</dbReference>
<dbReference type="InterPro" id="IPR031157">
    <property type="entry name" value="G_TR_CS"/>
</dbReference>
<dbReference type="FunFam" id="3.40.50.300:FF:001064">
    <property type="entry name" value="Selenocysteine-specific translation elongation factor"/>
    <property type="match status" value="1"/>
</dbReference>
<dbReference type="InterPro" id="IPR004535">
    <property type="entry name" value="Transl_elong_SelB"/>
</dbReference>
<dbReference type="InterPro" id="IPR015190">
    <property type="entry name" value="Elong_fac_SelB-wing-hlx_typ-2"/>
</dbReference>
<dbReference type="InterPro" id="IPR000795">
    <property type="entry name" value="T_Tr_GTP-bd_dom"/>
</dbReference>
<sequence>MEWMDNMKNVIIGTAGHIDHGKTTLIRALTGRQTDRLKEEKERGISIELGFTYFDLPSGKRAGIIDVPGHEKFIRNMLAGATGIDVVMLVVAADEGVMPQTKEHLHILNLLGIKKGLVVITKASLVDDDWLKLIKEDIKENIKDTFLEDSEIILVDSIKKQGIDKLVDTLDKLTESIDEKNELETARLPVDRVFTISGFGTVVTGTLIAGKLTTGDEIRAFPGDVIGRIRNIQVHGKDSENAFGGQRVAINISGIKKSDIKRGDIISKPNSMEPTMMIDVKLRLLKDSKRIIENRTRLRLYIGSSEILCRVILLDKEKITPGEECYAQLRLEESTVAKPKDKFIIRFYSPMTTIGGGEVIDANPPKRKRFSEETIDELKLKEKGDTKEVVEKIILDKSKKAPSIKDISLLTVMSEEKVREEVEKLSQEGRIYAFELLKDIHTMHVSYFNEVSSKIEKDLGEFHKNNTLKPGMLKEEIRSKYFKDIKPKLGDVIINKMSEVGNVKIINENIALKDFEVKLTDVQKSIEKDIEKIYIDGKLDVPKKDEIISKLNYNKKDLDDVYKLMLDSGILIKMKEDTILHKDTINECKDTLIEYLKEKGSVKAGEFRDLLKTNRKLSIIILEYFDENKITKRLDDKRVMFK</sequence>
<evidence type="ECO:0000313" key="10">
    <source>
        <dbReference type="EMBL" id="AFS78973.1"/>
    </source>
</evidence>
<dbReference type="PROSITE" id="PS51722">
    <property type="entry name" value="G_TR_2"/>
    <property type="match status" value="1"/>
</dbReference>
<dbReference type="SUPFAM" id="SSF52540">
    <property type="entry name" value="P-loop containing nucleoside triphosphate hydrolases"/>
    <property type="match status" value="1"/>
</dbReference>
<dbReference type="SUPFAM" id="SSF46785">
    <property type="entry name" value="Winged helix' DNA-binding domain"/>
    <property type="match status" value="3"/>
</dbReference>
<dbReference type="InterPro" id="IPR009001">
    <property type="entry name" value="Transl_elong_EF1A/Init_IF2_C"/>
</dbReference>
<dbReference type="HOGENOM" id="CLU_023030_3_0_9"/>
<dbReference type="GO" id="GO:0005829">
    <property type="term" value="C:cytosol"/>
    <property type="evidence" value="ECO:0007669"/>
    <property type="project" value="TreeGrafter"/>
</dbReference>
<dbReference type="CDD" id="cd15491">
    <property type="entry name" value="selB_III"/>
    <property type="match status" value="1"/>
</dbReference>
<evidence type="ECO:0000256" key="2">
    <source>
        <dbReference type="ARBA" id="ARBA00015953"/>
    </source>
</evidence>
<dbReference type="Gene3D" id="3.40.50.300">
    <property type="entry name" value="P-loop containing nucleotide triphosphate hydrolases"/>
    <property type="match status" value="1"/>
</dbReference>
<reference evidence="10 11" key="1">
    <citation type="journal article" date="2012" name="PLoS ONE">
        <title>The purine-utilizing bacterium Clostridium acidurici 9a: a genome-guided metabolic reconsideration.</title>
        <authorList>
            <person name="Hartwich K."/>
            <person name="Poehlein A."/>
            <person name="Daniel R."/>
        </authorList>
    </citation>
    <scope>NUCLEOTIDE SEQUENCE [LARGE SCALE GENOMIC DNA]</scope>
    <source>
        <strain evidence="11">ATCC 7906 / DSM 604 / BCRC 14475 / CIP 104303 / KCTC 5404 / NCIMB 10678 / 9a</strain>
    </source>
</reference>
<dbReference type="Gene3D" id="2.40.30.10">
    <property type="entry name" value="Translation factors"/>
    <property type="match status" value="1"/>
</dbReference>
<dbReference type="Pfam" id="PF03144">
    <property type="entry name" value="GTP_EFTU_D2"/>
    <property type="match status" value="1"/>
</dbReference>
<dbReference type="STRING" id="1128398.Curi_c19690"/>
<keyword evidence="4" id="KW-0547">Nucleotide-binding</keyword>
<dbReference type="Proteomes" id="UP000006094">
    <property type="component" value="Chromosome"/>
</dbReference>
<accession>K0AYV5</accession>
<keyword evidence="11" id="KW-1185">Reference proteome</keyword>
<dbReference type="PATRIC" id="fig|1128398.3.peg.2029"/>
<evidence type="ECO:0000256" key="8">
    <source>
        <dbReference type="ARBA" id="ARBA00031615"/>
    </source>
</evidence>
<protein>
    <recommendedName>
        <fullName evidence="2">Selenocysteine-specific elongation factor</fullName>
    </recommendedName>
    <alternativeName>
        <fullName evidence="8">SelB translation factor</fullName>
    </alternativeName>
</protein>
<dbReference type="GO" id="GO:0003723">
    <property type="term" value="F:RNA binding"/>
    <property type="evidence" value="ECO:0007669"/>
    <property type="project" value="InterPro"/>
</dbReference>
<dbReference type="EMBL" id="CP003326">
    <property type="protein sequence ID" value="AFS78973.1"/>
    <property type="molecule type" value="Genomic_DNA"/>
</dbReference>
<dbReference type="InterPro" id="IPR027417">
    <property type="entry name" value="P-loop_NTPase"/>
</dbReference>
<keyword evidence="10" id="KW-0251">Elongation factor</keyword>
<dbReference type="InterPro" id="IPR057335">
    <property type="entry name" value="Beta-barrel_SelB"/>
</dbReference>
<dbReference type="PANTHER" id="PTHR43721:SF22">
    <property type="entry name" value="ELONGATION FACTOR TU, MITOCHONDRIAL"/>
    <property type="match status" value="1"/>
</dbReference>
<dbReference type="Pfam" id="PF00009">
    <property type="entry name" value="GTP_EFTU"/>
    <property type="match status" value="1"/>
</dbReference>
<evidence type="ECO:0000259" key="9">
    <source>
        <dbReference type="PROSITE" id="PS51722"/>
    </source>
</evidence>
<dbReference type="Gene3D" id="1.10.10.2770">
    <property type="match status" value="1"/>
</dbReference>
<dbReference type="eggNOG" id="COG3276">
    <property type="taxonomic scope" value="Bacteria"/>
</dbReference>
<dbReference type="PRINTS" id="PR00315">
    <property type="entry name" value="ELONGATNFCT"/>
</dbReference>
<dbReference type="InterPro" id="IPR036390">
    <property type="entry name" value="WH_DNA-bd_sf"/>
</dbReference>
<keyword evidence="3" id="KW-0963">Cytoplasm</keyword>
<organism evidence="10 11">
    <name type="scientific">Gottschalkia acidurici (strain ATCC 7906 / DSM 604 / BCRC 14475 / CIP 104303 / KCTC 5404 / NCIMB 10678 / 9a)</name>
    <name type="common">Clostridium acidurici</name>
    <dbReference type="NCBI Taxonomy" id="1128398"/>
    <lineage>
        <taxon>Bacteria</taxon>
        <taxon>Bacillati</taxon>
        <taxon>Bacillota</taxon>
        <taxon>Tissierellia</taxon>
        <taxon>Tissierellales</taxon>
        <taxon>Gottschalkiaceae</taxon>
        <taxon>Gottschalkia</taxon>
    </lineage>
</organism>
<name>K0AYV5_GOTA9</name>
<dbReference type="Pfam" id="PF09107">
    <property type="entry name" value="WHD_3rd_SelB"/>
    <property type="match status" value="1"/>
</dbReference>
<dbReference type="CDD" id="cd03696">
    <property type="entry name" value="SelB_II"/>
    <property type="match status" value="1"/>
</dbReference>
<comment type="function">
    <text evidence="7">Translation factor necessary for the incorporation of selenocysteine into proteins. It probably replaces EF-Tu for the insertion of selenocysteine directed by the UGA codon. SelB binds GTP and GDP.</text>
</comment>
<dbReference type="PROSITE" id="PS00301">
    <property type="entry name" value="G_TR_1"/>
    <property type="match status" value="1"/>
</dbReference>
<dbReference type="Pfam" id="PF09106">
    <property type="entry name" value="WHD_2nd_SelB"/>
    <property type="match status" value="1"/>
</dbReference>
<evidence type="ECO:0000256" key="5">
    <source>
        <dbReference type="ARBA" id="ARBA00022917"/>
    </source>
</evidence>
<feature type="domain" description="Tr-type G" evidence="9">
    <location>
        <begin position="7"/>
        <end position="179"/>
    </location>
</feature>
<evidence type="ECO:0000256" key="4">
    <source>
        <dbReference type="ARBA" id="ARBA00022741"/>
    </source>
</evidence>
<dbReference type="KEGG" id="cad:Curi_c19690"/>
<gene>
    <name evidence="10" type="primary">selB</name>
    <name evidence="10" type="ordered locus">Curi_c19690</name>
</gene>